<evidence type="ECO:0000313" key="1">
    <source>
        <dbReference type="EMBL" id="CDI55778.1"/>
    </source>
</evidence>
<protein>
    <submittedName>
        <fullName evidence="1">Uncharacterized protein</fullName>
    </submittedName>
</protein>
<dbReference type="EMBL" id="HG529665">
    <property type="protein sequence ID" value="CDI55778.1"/>
    <property type="molecule type" value="Genomic_DNA"/>
</dbReference>
<sequence length="26" mass="2848">MALRPLKKFRLEAQASDDAGTLESLS</sequence>
<reference evidence="1" key="1">
    <citation type="journal article" date="2014" name="Genome Biol. Evol.">
        <title>Gene Loss Rather Than Gene Gain Is Associated with a Host Jump from Monocots to Dicots in the Smut Fungus Melanopsichium pennsylvanicum.</title>
        <authorList>
            <person name="Sharma R."/>
            <person name="Mishra B."/>
            <person name="Runge F."/>
            <person name="Thines M."/>
        </authorList>
    </citation>
    <scope>NUCLEOTIDE SEQUENCE</scope>
    <source>
        <strain evidence="1">4</strain>
    </source>
</reference>
<proteinExistence type="predicted"/>
<dbReference type="AlphaFoldDB" id="A0A077R8X7"/>
<name>A0A077R8X7_9BASI</name>
<organism evidence="1">
    <name type="scientific">Melanopsichium pennsylvanicum 4</name>
    <dbReference type="NCBI Taxonomy" id="1398559"/>
    <lineage>
        <taxon>Eukaryota</taxon>
        <taxon>Fungi</taxon>
        <taxon>Dikarya</taxon>
        <taxon>Basidiomycota</taxon>
        <taxon>Ustilaginomycotina</taxon>
        <taxon>Ustilaginomycetes</taxon>
        <taxon>Ustilaginales</taxon>
        <taxon>Ustilaginaceae</taxon>
        <taxon>Melanopsichium</taxon>
    </lineage>
</organism>
<accession>A0A077R8X7</accession>